<evidence type="ECO:0000313" key="2">
    <source>
        <dbReference type="Proteomes" id="UP001150941"/>
    </source>
</evidence>
<dbReference type="EMBL" id="JAPQKS010000002">
    <property type="protein sequence ID" value="KAJ5246779.1"/>
    <property type="molecule type" value="Genomic_DNA"/>
</dbReference>
<proteinExistence type="predicted"/>
<gene>
    <name evidence="1" type="ORF">N7468_001762</name>
</gene>
<name>A0A9W9PHE3_9EURO</name>
<comment type="caution">
    <text evidence="1">The sequence shown here is derived from an EMBL/GenBank/DDBJ whole genome shotgun (WGS) entry which is preliminary data.</text>
</comment>
<sequence length="72" mass="8470">MVEIRTLGDQTSINAERLEYRRILVRFRLSELKAEEIPKQLDTGREEMKEFLMKGKTSGHLMMMEFAHSSKP</sequence>
<accession>A0A9W9PHE3</accession>
<protein>
    <submittedName>
        <fullName evidence="1">Uncharacterized protein</fullName>
    </submittedName>
</protein>
<keyword evidence="2" id="KW-1185">Reference proteome</keyword>
<reference evidence="1" key="2">
    <citation type="journal article" date="2023" name="IMA Fungus">
        <title>Comparative genomic study of the Penicillium genus elucidates a diverse pangenome and 15 lateral gene transfer events.</title>
        <authorList>
            <person name="Petersen C."/>
            <person name="Sorensen T."/>
            <person name="Nielsen M.R."/>
            <person name="Sondergaard T.E."/>
            <person name="Sorensen J.L."/>
            <person name="Fitzpatrick D.A."/>
            <person name="Frisvad J.C."/>
            <person name="Nielsen K.L."/>
        </authorList>
    </citation>
    <scope>NUCLEOTIDE SEQUENCE</scope>
    <source>
        <strain evidence="1">IBT 19713</strain>
    </source>
</reference>
<dbReference type="GeneID" id="83198362"/>
<reference evidence="1" key="1">
    <citation type="submission" date="2022-11" db="EMBL/GenBank/DDBJ databases">
        <authorList>
            <person name="Petersen C."/>
        </authorList>
    </citation>
    <scope>NUCLEOTIDE SEQUENCE</scope>
    <source>
        <strain evidence="1">IBT 19713</strain>
    </source>
</reference>
<dbReference type="RefSeq" id="XP_058334200.1">
    <property type="nucleotide sequence ID" value="XM_058471059.1"/>
</dbReference>
<evidence type="ECO:0000313" key="1">
    <source>
        <dbReference type="EMBL" id="KAJ5246779.1"/>
    </source>
</evidence>
<dbReference type="AlphaFoldDB" id="A0A9W9PHE3"/>
<organism evidence="1 2">
    <name type="scientific">Penicillium chermesinum</name>
    <dbReference type="NCBI Taxonomy" id="63820"/>
    <lineage>
        <taxon>Eukaryota</taxon>
        <taxon>Fungi</taxon>
        <taxon>Dikarya</taxon>
        <taxon>Ascomycota</taxon>
        <taxon>Pezizomycotina</taxon>
        <taxon>Eurotiomycetes</taxon>
        <taxon>Eurotiomycetidae</taxon>
        <taxon>Eurotiales</taxon>
        <taxon>Aspergillaceae</taxon>
        <taxon>Penicillium</taxon>
    </lineage>
</organism>
<dbReference type="Proteomes" id="UP001150941">
    <property type="component" value="Unassembled WGS sequence"/>
</dbReference>